<comment type="caution">
    <text evidence="2">The sequence shown here is derived from an EMBL/GenBank/DDBJ whole genome shotgun (WGS) entry which is preliminary data.</text>
</comment>
<name>A0ABW7XEW8_9MICO</name>
<dbReference type="EMBL" id="JBIRYI010000002">
    <property type="protein sequence ID" value="MFI2486041.1"/>
    <property type="molecule type" value="Genomic_DNA"/>
</dbReference>
<evidence type="ECO:0000256" key="1">
    <source>
        <dbReference type="SAM" id="MobiDB-lite"/>
    </source>
</evidence>
<evidence type="ECO:0000313" key="3">
    <source>
        <dbReference type="Proteomes" id="UP001611580"/>
    </source>
</evidence>
<reference evidence="2 3" key="1">
    <citation type="submission" date="2024-10" db="EMBL/GenBank/DDBJ databases">
        <title>The Natural Products Discovery Center: Release of the First 8490 Sequenced Strains for Exploring Actinobacteria Biosynthetic Diversity.</title>
        <authorList>
            <person name="Kalkreuter E."/>
            <person name="Kautsar S.A."/>
            <person name="Yang D."/>
            <person name="Bader C.D."/>
            <person name="Teijaro C.N."/>
            <person name="Fluegel L."/>
            <person name="Davis C.M."/>
            <person name="Simpson J.R."/>
            <person name="Lauterbach L."/>
            <person name="Steele A.D."/>
            <person name="Gui C."/>
            <person name="Meng S."/>
            <person name="Li G."/>
            <person name="Viehrig K."/>
            <person name="Ye F."/>
            <person name="Su P."/>
            <person name="Kiefer A.F."/>
            <person name="Nichols A."/>
            <person name="Cepeda A.J."/>
            <person name="Yan W."/>
            <person name="Fan B."/>
            <person name="Jiang Y."/>
            <person name="Adhikari A."/>
            <person name="Zheng C.-J."/>
            <person name="Schuster L."/>
            <person name="Cowan T.M."/>
            <person name="Smanski M.J."/>
            <person name="Chevrette M.G."/>
            <person name="De Carvalho L.P.S."/>
            <person name="Shen B."/>
        </authorList>
    </citation>
    <scope>NUCLEOTIDE SEQUENCE [LARGE SCALE GENOMIC DNA]</scope>
    <source>
        <strain evidence="2 3">NPDC019481</strain>
    </source>
</reference>
<evidence type="ECO:0000313" key="2">
    <source>
        <dbReference type="EMBL" id="MFI2486041.1"/>
    </source>
</evidence>
<organism evidence="2 3">
    <name type="scientific">Promicromonospora kroppenstedtii</name>
    <dbReference type="NCBI Taxonomy" id="440482"/>
    <lineage>
        <taxon>Bacteria</taxon>
        <taxon>Bacillati</taxon>
        <taxon>Actinomycetota</taxon>
        <taxon>Actinomycetes</taxon>
        <taxon>Micrococcales</taxon>
        <taxon>Promicromonosporaceae</taxon>
        <taxon>Promicromonospora</taxon>
    </lineage>
</organism>
<accession>A0ABW7XEW8</accession>
<protein>
    <recommendedName>
        <fullName evidence="4">ANTAR domain-containing protein</fullName>
    </recommendedName>
</protein>
<dbReference type="RefSeq" id="WP_397401612.1">
    <property type="nucleotide sequence ID" value="NZ_JBIRYI010000002.1"/>
</dbReference>
<gene>
    <name evidence="2" type="ORF">ACH47X_03985</name>
</gene>
<proteinExistence type="predicted"/>
<evidence type="ECO:0008006" key="4">
    <source>
        <dbReference type="Google" id="ProtNLM"/>
    </source>
</evidence>
<sequence>MSSMSRDSVIGQVAIERAKCVIAVARDVQDDEAQQVLQDAATEAQVPESVAAVRIMAALGAGIDSDESAADMLERGLTAVRPVQATEPADEPPDVVRPQPA</sequence>
<dbReference type="Proteomes" id="UP001611580">
    <property type="component" value="Unassembled WGS sequence"/>
</dbReference>
<keyword evidence="3" id="KW-1185">Reference proteome</keyword>
<feature type="region of interest" description="Disordered" evidence="1">
    <location>
        <begin position="80"/>
        <end position="101"/>
    </location>
</feature>